<reference evidence="1" key="1">
    <citation type="submission" date="2020-09" db="EMBL/GenBank/DDBJ databases">
        <title>Genome sequence of Vibrio parahaemolyticus isolates.</title>
        <authorList>
            <person name="Hammerl J.A."/>
            <person name="Strauch E."/>
        </authorList>
    </citation>
    <scope>NUCLEOTIDE SEQUENCE</scope>
    <source>
        <strain evidence="1">17-VB00146</strain>
    </source>
</reference>
<accession>A0A9Q3U9S0</accession>
<sequence>MISSKIHEQLIKQRGKQQANHYQNYQLNSLQPLVETAQEVLSVVKPSFGACAMLSAAWAGMLNKKYNIPAIVVAGDLDIHEHKIFNCSENIPVQKDASVTHNSLWDGHCWIEIDGYIGDISLFRTAYTLQESSILRQFVECEFGGGRGGILSKQEDLPNAMKYIPKYVLSNEQVEGLVAGLGYQLRISRD</sequence>
<organism evidence="1 2">
    <name type="scientific">Vibrio parahaemolyticus</name>
    <dbReference type="NCBI Taxonomy" id="670"/>
    <lineage>
        <taxon>Bacteria</taxon>
        <taxon>Pseudomonadati</taxon>
        <taxon>Pseudomonadota</taxon>
        <taxon>Gammaproteobacteria</taxon>
        <taxon>Vibrionales</taxon>
        <taxon>Vibrionaceae</taxon>
        <taxon>Vibrio</taxon>
    </lineage>
</organism>
<protein>
    <submittedName>
        <fullName evidence="1">Uncharacterized protein</fullName>
    </submittedName>
</protein>
<gene>
    <name evidence="1" type="ORF">IB292_02515</name>
</gene>
<evidence type="ECO:0000313" key="2">
    <source>
        <dbReference type="Proteomes" id="UP000726777"/>
    </source>
</evidence>
<dbReference type="AlphaFoldDB" id="A0A9Q3U9S0"/>
<comment type="caution">
    <text evidence="1">The sequence shown here is derived from an EMBL/GenBank/DDBJ whole genome shotgun (WGS) entry which is preliminary data.</text>
</comment>
<dbReference type="EMBL" id="JACVHL010000002">
    <property type="protein sequence ID" value="MCC3803902.1"/>
    <property type="molecule type" value="Genomic_DNA"/>
</dbReference>
<name>A0A9Q3U9S0_VIBPH</name>
<evidence type="ECO:0000313" key="1">
    <source>
        <dbReference type="EMBL" id="MCC3803902.1"/>
    </source>
</evidence>
<dbReference type="RefSeq" id="WP_228085576.1">
    <property type="nucleotide sequence ID" value="NZ_JACVHL010000002.1"/>
</dbReference>
<proteinExistence type="predicted"/>
<dbReference type="Proteomes" id="UP000726777">
    <property type="component" value="Unassembled WGS sequence"/>
</dbReference>